<dbReference type="PROSITE" id="PS51977">
    <property type="entry name" value="WGR"/>
    <property type="match status" value="1"/>
</dbReference>
<accession>A0A9P8K3E5</accession>
<dbReference type="GO" id="GO:0003950">
    <property type="term" value="F:NAD+ poly-ADP-ribosyltransferase activity"/>
    <property type="evidence" value="ECO:0007669"/>
    <property type="project" value="TreeGrafter"/>
</dbReference>
<comment type="caution">
    <text evidence="7">The sequence shown here is derived from an EMBL/GenBank/DDBJ whole genome shotgun (WGS) entry which is preliminary data.</text>
</comment>
<dbReference type="InterPro" id="IPR036930">
    <property type="entry name" value="WGR_dom_sf"/>
</dbReference>
<evidence type="ECO:0000313" key="6">
    <source>
        <dbReference type="EMBL" id="KAG9672795.1"/>
    </source>
</evidence>
<keyword evidence="1" id="KW-0328">Glycosyltransferase</keyword>
<keyword evidence="3" id="KW-0520">NAD</keyword>
<evidence type="ECO:0000256" key="4">
    <source>
        <dbReference type="SAM" id="MobiDB-lite"/>
    </source>
</evidence>
<dbReference type="PANTHER" id="PTHR10459:SF66">
    <property type="entry name" value="PROTEIN MONO-ADP-RIBOSYLTRANSFERASE PARP3"/>
    <property type="match status" value="1"/>
</dbReference>
<dbReference type="SMART" id="SM00773">
    <property type="entry name" value="WGR"/>
    <property type="match status" value="1"/>
</dbReference>
<evidence type="ECO:0000256" key="1">
    <source>
        <dbReference type="ARBA" id="ARBA00022676"/>
    </source>
</evidence>
<feature type="domain" description="WGR" evidence="5">
    <location>
        <begin position="177"/>
        <end position="273"/>
    </location>
</feature>
<feature type="compositionally biased region" description="Basic and acidic residues" evidence="4">
    <location>
        <begin position="287"/>
        <end position="305"/>
    </location>
</feature>
<feature type="region of interest" description="Disordered" evidence="4">
    <location>
        <begin position="101"/>
        <end position="157"/>
    </location>
</feature>
<dbReference type="AlphaFoldDB" id="A0A9P8K3E5"/>
<reference evidence="7" key="1">
    <citation type="journal article" date="2021" name="J Fungi (Basel)">
        <title>Virulence traits and population genomics of the black yeast Aureobasidium melanogenum.</title>
        <authorList>
            <person name="Cernosa A."/>
            <person name="Sun X."/>
            <person name="Gostincar C."/>
            <person name="Fang C."/>
            <person name="Gunde-Cimerman N."/>
            <person name="Song Z."/>
        </authorList>
    </citation>
    <scope>NUCLEOTIDE SEQUENCE</scope>
    <source>
        <strain evidence="7">EXF-8016</strain>
        <strain evidence="6">EXF-9911</strain>
    </source>
</reference>
<evidence type="ECO:0000313" key="7">
    <source>
        <dbReference type="EMBL" id="KAH0210334.1"/>
    </source>
</evidence>
<protein>
    <recommendedName>
        <fullName evidence="5">WGR domain-containing protein</fullName>
    </recommendedName>
</protein>
<dbReference type="EMBL" id="JAHFYH010000175">
    <property type="protein sequence ID" value="KAH0210334.1"/>
    <property type="molecule type" value="Genomic_DNA"/>
</dbReference>
<keyword evidence="2" id="KW-0808">Transferase</keyword>
<dbReference type="InterPro" id="IPR050800">
    <property type="entry name" value="ARTD/PARP"/>
</dbReference>
<feature type="compositionally biased region" description="Low complexity" evidence="4">
    <location>
        <begin position="347"/>
        <end position="357"/>
    </location>
</feature>
<evidence type="ECO:0000313" key="8">
    <source>
        <dbReference type="Proteomes" id="UP000767238"/>
    </source>
</evidence>
<feature type="compositionally biased region" description="Polar residues" evidence="4">
    <location>
        <begin position="144"/>
        <end position="157"/>
    </location>
</feature>
<evidence type="ECO:0000259" key="5">
    <source>
        <dbReference type="PROSITE" id="PS51977"/>
    </source>
</evidence>
<sequence>MTPVEVKHEAEAHITTHEGGSLTVDKINKMFKDRGVLMPDWLINDLTQFSARTVSEESTINYSKKKVIELKEELEQRGITFRECAKKAELIRLLENPNGIFTDSGNKENIPPKIDKASKQDVDSGKDPSGRIKRLEKTTKKPSMRTTSSSSNLNSQPALFQPENQYYCAKCGHLFASEELHKDPTSGDAYYAYLRYEDHTSNKTYCLQITKSGTEDLYYVRRHWGRYGTSNFACKYDVFKSPDDAITKFGEVFEEKTSLDWGNRGMAPKKKKYSYIKPKDGSSLQVAEDRNVGSSDRLESHRTDLVDDNLSQTDTSRESVKVSPGGSNSDRGVTPTLTKSRTRARTRTPTPRKGLRS</sequence>
<dbReference type="Proteomes" id="UP000779574">
    <property type="component" value="Unassembled WGS sequence"/>
</dbReference>
<evidence type="ECO:0000256" key="3">
    <source>
        <dbReference type="ARBA" id="ARBA00023027"/>
    </source>
</evidence>
<dbReference type="GO" id="GO:0005730">
    <property type="term" value="C:nucleolus"/>
    <property type="evidence" value="ECO:0007669"/>
    <property type="project" value="TreeGrafter"/>
</dbReference>
<feature type="compositionally biased region" description="Basic and acidic residues" evidence="4">
    <location>
        <begin position="113"/>
        <end position="139"/>
    </location>
</feature>
<feature type="compositionally biased region" description="Polar residues" evidence="4">
    <location>
        <begin position="325"/>
        <end position="337"/>
    </location>
</feature>
<organism evidence="7 8">
    <name type="scientific">Aureobasidium melanogenum</name>
    <name type="common">Aureobasidium pullulans var. melanogenum</name>
    <dbReference type="NCBI Taxonomy" id="46634"/>
    <lineage>
        <taxon>Eukaryota</taxon>
        <taxon>Fungi</taxon>
        <taxon>Dikarya</taxon>
        <taxon>Ascomycota</taxon>
        <taxon>Pezizomycotina</taxon>
        <taxon>Dothideomycetes</taxon>
        <taxon>Dothideomycetidae</taxon>
        <taxon>Dothideales</taxon>
        <taxon>Saccotheciaceae</taxon>
        <taxon>Aureobasidium</taxon>
    </lineage>
</organism>
<dbReference type="GO" id="GO:0006302">
    <property type="term" value="P:double-strand break repair"/>
    <property type="evidence" value="ECO:0007669"/>
    <property type="project" value="TreeGrafter"/>
</dbReference>
<dbReference type="SUPFAM" id="SSF142921">
    <property type="entry name" value="WGR domain-like"/>
    <property type="match status" value="1"/>
</dbReference>
<gene>
    <name evidence="6" type="ORF">KCU76_g16624</name>
    <name evidence="7" type="ORF">KCV03_g10084</name>
</gene>
<dbReference type="Gene3D" id="1.10.720.30">
    <property type="entry name" value="SAP domain"/>
    <property type="match status" value="1"/>
</dbReference>
<dbReference type="EMBL" id="JAHFXF010001210">
    <property type="protein sequence ID" value="KAG9672795.1"/>
    <property type="molecule type" value="Genomic_DNA"/>
</dbReference>
<reference evidence="7" key="2">
    <citation type="submission" date="2021-08" db="EMBL/GenBank/DDBJ databases">
        <authorList>
            <person name="Gostincar C."/>
            <person name="Sun X."/>
            <person name="Song Z."/>
            <person name="Gunde-Cimerman N."/>
        </authorList>
    </citation>
    <scope>NUCLEOTIDE SEQUENCE</scope>
    <source>
        <strain evidence="7">EXF-8016</strain>
        <strain evidence="6">EXF-9911</strain>
    </source>
</reference>
<feature type="region of interest" description="Disordered" evidence="4">
    <location>
        <begin position="280"/>
        <end position="357"/>
    </location>
</feature>
<dbReference type="InterPro" id="IPR008893">
    <property type="entry name" value="WGR_domain"/>
</dbReference>
<dbReference type="Pfam" id="PF05406">
    <property type="entry name" value="WGR"/>
    <property type="match status" value="1"/>
</dbReference>
<feature type="non-terminal residue" evidence="7">
    <location>
        <position position="357"/>
    </location>
</feature>
<dbReference type="Proteomes" id="UP000767238">
    <property type="component" value="Unassembled WGS sequence"/>
</dbReference>
<dbReference type="GO" id="GO:0035861">
    <property type="term" value="C:site of double-strand break"/>
    <property type="evidence" value="ECO:0007669"/>
    <property type="project" value="TreeGrafter"/>
</dbReference>
<evidence type="ECO:0000256" key="2">
    <source>
        <dbReference type="ARBA" id="ARBA00022679"/>
    </source>
</evidence>
<proteinExistence type="predicted"/>
<name>A0A9P8K3E5_AURME</name>
<dbReference type="GO" id="GO:0070212">
    <property type="term" value="P:protein poly-ADP-ribosylation"/>
    <property type="evidence" value="ECO:0007669"/>
    <property type="project" value="TreeGrafter"/>
</dbReference>
<dbReference type="GO" id="GO:1990404">
    <property type="term" value="F:NAD+-protein mono-ADP-ribosyltransferase activity"/>
    <property type="evidence" value="ECO:0007669"/>
    <property type="project" value="TreeGrafter"/>
</dbReference>
<dbReference type="PANTHER" id="PTHR10459">
    <property type="entry name" value="DNA LIGASE"/>
    <property type="match status" value="1"/>
</dbReference>
<dbReference type="InterPro" id="IPR036361">
    <property type="entry name" value="SAP_dom_sf"/>
</dbReference>